<sequence>MKAILCQGCGVEIQTENPDKPGFVPGAALKSDTVICKRCFRLKHYNEVQDVSYQDDDFLKMVSQIRNTKGLIIKLIDIFDFNGSFIKSLPRLTGDNPIVLVGNKVDLLPRSANLNKLKHWLKESAKEYGVKTEAVFLISAVTGNGMDELETSIEQLREGRDIYVVGSTNVGKSTFINQLINKTTGIENAITTSYFPGTTLGFIEIPMDKSSSLFDTPGVINRNQMAHYVSKQDLKIITPKKEIKPVVFQLNEGQTLFFGGLARLDFIKGEHQSFVCYFSNALKIHRTKIENADELYKRQVGSLLSPPNEETLQDFPALRSSTHKVSSEKTDVVFPGLGWVTISTSGATINAHSPVGVSISLRKSLI</sequence>
<dbReference type="AlphaFoldDB" id="A0A9X4ANU6"/>
<dbReference type="CDD" id="cd01855">
    <property type="entry name" value="YqeH"/>
    <property type="match status" value="1"/>
</dbReference>
<keyword evidence="3" id="KW-1185">Reference proteome</keyword>
<protein>
    <submittedName>
        <fullName evidence="2">Ribosome biogenesis GTPase YqeH</fullName>
    </submittedName>
</protein>
<dbReference type="PROSITE" id="PS51721">
    <property type="entry name" value="G_CP"/>
    <property type="match status" value="1"/>
</dbReference>
<accession>A0A9X4ANU6</accession>
<dbReference type="Gene3D" id="3.40.50.300">
    <property type="entry name" value="P-loop containing nucleotide triphosphate hydrolases"/>
    <property type="match status" value="1"/>
</dbReference>
<dbReference type="Pfam" id="PF01926">
    <property type="entry name" value="MMR_HSR1"/>
    <property type="match status" value="1"/>
</dbReference>
<dbReference type="EMBL" id="JAMQKB010000009">
    <property type="protein sequence ID" value="MDC3424898.1"/>
    <property type="molecule type" value="Genomic_DNA"/>
</dbReference>
<dbReference type="InterPro" id="IPR048422">
    <property type="entry name" value="NOA1/YqeH-like_C"/>
</dbReference>
<name>A0A9X4ANU6_9BACI</name>
<dbReference type="InterPro" id="IPR006073">
    <property type="entry name" value="GTP-bd"/>
</dbReference>
<dbReference type="Proteomes" id="UP001145050">
    <property type="component" value="Unassembled WGS sequence"/>
</dbReference>
<gene>
    <name evidence="2" type="primary">yqeH</name>
    <name evidence="2" type="ORF">NC797_10290</name>
</gene>
<evidence type="ECO:0000313" key="2">
    <source>
        <dbReference type="EMBL" id="MDC3424898.1"/>
    </source>
</evidence>
<organism evidence="2 3">
    <name type="scientific">Terrihalobacillus insolitus</name>
    <dbReference type="NCBI Taxonomy" id="2950438"/>
    <lineage>
        <taxon>Bacteria</taxon>
        <taxon>Bacillati</taxon>
        <taxon>Bacillota</taxon>
        <taxon>Bacilli</taxon>
        <taxon>Bacillales</taxon>
        <taxon>Bacillaceae</taxon>
        <taxon>Terrihalobacillus</taxon>
    </lineage>
</organism>
<feature type="domain" description="CP-type G" evidence="1">
    <location>
        <begin position="59"/>
        <end position="222"/>
    </location>
</feature>
<dbReference type="GO" id="GO:0005525">
    <property type="term" value="F:GTP binding"/>
    <property type="evidence" value="ECO:0007669"/>
    <property type="project" value="InterPro"/>
</dbReference>
<dbReference type="InterPro" id="IPR019988">
    <property type="entry name" value="GTP-bd_ribosome_bgen_YqeH"/>
</dbReference>
<dbReference type="SUPFAM" id="SSF52540">
    <property type="entry name" value="P-loop containing nucleoside triphosphate hydrolases"/>
    <property type="match status" value="1"/>
</dbReference>
<evidence type="ECO:0000259" key="1">
    <source>
        <dbReference type="PROSITE" id="PS51721"/>
    </source>
</evidence>
<dbReference type="NCBIfam" id="TIGR03597">
    <property type="entry name" value="GTPase_YqeH"/>
    <property type="match status" value="1"/>
</dbReference>
<reference evidence="2" key="1">
    <citation type="submission" date="2022-06" db="EMBL/GenBank/DDBJ databases">
        <title>Aquibacillus sp. a new bacterium isolated from soil saline samples.</title>
        <authorList>
            <person name="Galisteo C."/>
            <person name="De La Haba R."/>
            <person name="Sanchez-Porro C."/>
            <person name="Ventosa A."/>
        </authorList>
    </citation>
    <scope>NUCLEOTIDE SEQUENCE</scope>
    <source>
        <strain evidence="2">3ASR75-11</strain>
    </source>
</reference>
<dbReference type="InterPro" id="IPR050896">
    <property type="entry name" value="Mito_lipid_metab_GTPase"/>
</dbReference>
<evidence type="ECO:0000313" key="3">
    <source>
        <dbReference type="Proteomes" id="UP001145050"/>
    </source>
</evidence>
<dbReference type="RefSeq" id="WP_272436704.1">
    <property type="nucleotide sequence ID" value="NZ_JAMQKB010000009.1"/>
</dbReference>
<dbReference type="Pfam" id="PF21516">
    <property type="entry name" value="YqeH-like_C"/>
    <property type="match status" value="1"/>
</dbReference>
<dbReference type="InterPro" id="IPR030378">
    <property type="entry name" value="G_CP_dom"/>
</dbReference>
<dbReference type="PANTHER" id="PTHR46434:SF1">
    <property type="entry name" value="GENETIC INTERACTOR OF PROHIBITINS 3, MITOCHONDRIAL"/>
    <property type="match status" value="1"/>
</dbReference>
<comment type="caution">
    <text evidence="2">The sequence shown here is derived from an EMBL/GenBank/DDBJ whole genome shotgun (WGS) entry which is preliminary data.</text>
</comment>
<proteinExistence type="predicted"/>
<dbReference type="PANTHER" id="PTHR46434">
    <property type="entry name" value="GENETIC INTERACTOR OF PROHIBITINS 3, MITOCHONDRIAL"/>
    <property type="match status" value="1"/>
</dbReference>
<dbReference type="InterPro" id="IPR027417">
    <property type="entry name" value="P-loop_NTPase"/>
</dbReference>